<dbReference type="Pfam" id="PF08220">
    <property type="entry name" value="HTH_DeoR"/>
    <property type="match status" value="1"/>
</dbReference>
<dbReference type="SMART" id="SM01134">
    <property type="entry name" value="DeoRC"/>
    <property type="match status" value="1"/>
</dbReference>
<proteinExistence type="predicted"/>
<dbReference type="InterPro" id="IPR001034">
    <property type="entry name" value="DeoR_HTH"/>
</dbReference>
<dbReference type="RefSeq" id="WP_067559811.1">
    <property type="nucleotide sequence ID" value="NZ_CP011391.1"/>
</dbReference>
<name>A0A140DYS8_9FIRM</name>
<evidence type="ECO:0000313" key="4">
    <source>
        <dbReference type="EMBL" id="AMK55805.1"/>
    </source>
</evidence>
<dbReference type="InterPro" id="IPR037171">
    <property type="entry name" value="NagB/RpiA_transferase-like"/>
</dbReference>
<keyword evidence="2" id="KW-0804">Transcription</keyword>
<dbReference type="InterPro" id="IPR050313">
    <property type="entry name" value="Carb_Metab_HTH_regulators"/>
</dbReference>
<dbReference type="PROSITE" id="PS51000">
    <property type="entry name" value="HTH_DEOR_2"/>
    <property type="match status" value="1"/>
</dbReference>
<gene>
    <name evidence="4" type="ORF">AALO17_26710</name>
</gene>
<dbReference type="InterPro" id="IPR014036">
    <property type="entry name" value="DeoR-like_C"/>
</dbReference>
<organism evidence="4 5">
    <name type="scientific">Faecalibaculum rodentium</name>
    <dbReference type="NCBI Taxonomy" id="1702221"/>
    <lineage>
        <taxon>Bacteria</taxon>
        <taxon>Bacillati</taxon>
        <taxon>Bacillota</taxon>
        <taxon>Erysipelotrichia</taxon>
        <taxon>Erysipelotrichales</taxon>
        <taxon>Erysipelotrichaceae</taxon>
        <taxon>Faecalibaculum</taxon>
    </lineage>
</organism>
<dbReference type="STRING" id="1702221.AALO17_26710"/>
<dbReference type="PANTHER" id="PTHR30363:SF44">
    <property type="entry name" value="AGA OPERON TRANSCRIPTIONAL REPRESSOR-RELATED"/>
    <property type="match status" value="1"/>
</dbReference>
<keyword evidence="5" id="KW-1185">Reference proteome</keyword>
<dbReference type="InterPro" id="IPR036390">
    <property type="entry name" value="WH_DNA-bd_sf"/>
</dbReference>
<dbReference type="AlphaFoldDB" id="A0A140DYS8"/>
<evidence type="ECO:0000256" key="2">
    <source>
        <dbReference type="ARBA" id="ARBA00023163"/>
    </source>
</evidence>
<evidence type="ECO:0000256" key="1">
    <source>
        <dbReference type="ARBA" id="ARBA00023015"/>
    </source>
</evidence>
<dbReference type="Pfam" id="PF00455">
    <property type="entry name" value="DeoRC"/>
    <property type="match status" value="1"/>
</dbReference>
<reference evidence="4 5" key="1">
    <citation type="journal article" date="2016" name="Gut Pathog.">
        <title>Whole genome sequencing of "Faecalibaculum rodentium" ALO17, isolated from C57BL/6J laboratory mouse feces.</title>
        <authorList>
            <person name="Lim S."/>
            <person name="Chang D.H."/>
            <person name="Ahn S."/>
            <person name="Kim B.C."/>
        </authorList>
    </citation>
    <scope>NUCLEOTIDE SEQUENCE [LARGE SCALE GENOMIC DNA]</scope>
    <source>
        <strain evidence="4 5">Alo17</strain>
    </source>
</reference>
<dbReference type="SUPFAM" id="SSF100950">
    <property type="entry name" value="NagB/RpiA/CoA transferase-like"/>
    <property type="match status" value="1"/>
</dbReference>
<dbReference type="SUPFAM" id="SSF46785">
    <property type="entry name" value="Winged helix' DNA-binding domain"/>
    <property type="match status" value="1"/>
</dbReference>
<dbReference type="Gene3D" id="1.10.10.10">
    <property type="entry name" value="Winged helix-like DNA-binding domain superfamily/Winged helix DNA-binding domain"/>
    <property type="match status" value="1"/>
</dbReference>
<dbReference type="EMBL" id="CP011391">
    <property type="protein sequence ID" value="AMK55805.1"/>
    <property type="molecule type" value="Genomic_DNA"/>
</dbReference>
<accession>A0A140DYS8</accession>
<dbReference type="GO" id="GO:0003700">
    <property type="term" value="F:DNA-binding transcription factor activity"/>
    <property type="evidence" value="ECO:0007669"/>
    <property type="project" value="InterPro"/>
</dbReference>
<dbReference type="InterPro" id="IPR036388">
    <property type="entry name" value="WH-like_DNA-bd_sf"/>
</dbReference>
<dbReference type="KEGG" id="fro:AALO17_26710"/>
<keyword evidence="1" id="KW-0805">Transcription regulation</keyword>
<evidence type="ECO:0000313" key="5">
    <source>
        <dbReference type="Proteomes" id="UP000069771"/>
    </source>
</evidence>
<protein>
    <recommendedName>
        <fullName evidence="3">HTH deoR-type domain-containing protein</fullName>
    </recommendedName>
</protein>
<sequence>MRASKEKRLGRILEILEREEKMRVRELADELEITPETLRSDLGDLVRMSVVEREHGYVRLVQAPQETPMAIRSGHHVQEKIAVAYAALSTVKDGQVIYVDAGSTVLLGLQALARRRDLLVATNSLPGALKLAQMNIRTLVVGGMAYNPGERTYGNFATSVVDHIQFDVVFLGTDGFQDARGFTTVHDNELGLKRHLIAQTEKVVVVCDRSKFHDKAPFMFCTFAEADLLVTNRLTEQERNEVDGVREILEV</sequence>
<dbReference type="SMART" id="SM00420">
    <property type="entry name" value="HTH_DEOR"/>
    <property type="match status" value="1"/>
</dbReference>
<dbReference type="Proteomes" id="UP000069771">
    <property type="component" value="Chromosome"/>
</dbReference>
<feature type="domain" description="HTH deoR-type" evidence="3">
    <location>
        <begin position="5"/>
        <end position="60"/>
    </location>
</feature>
<evidence type="ECO:0000259" key="3">
    <source>
        <dbReference type="PROSITE" id="PS51000"/>
    </source>
</evidence>
<dbReference type="PANTHER" id="PTHR30363">
    <property type="entry name" value="HTH-TYPE TRANSCRIPTIONAL REGULATOR SRLR-RELATED"/>
    <property type="match status" value="1"/>
</dbReference>
<dbReference type="Gene3D" id="3.40.50.1360">
    <property type="match status" value="1"/>
</dbReference>
<dbReference type="OrthoDB" id="9797223at2"/>
<dbReference type="GeneID" id="78479148"/>